<accession>A0A8H5BVV5</accession>
<name>A0A8H5BVV5_9AGAR</name>
<comment type="caution">
    <text evidence="2">The sequence shown here is derived from an EMBL/GenBank/DDBJ whole genome shotgun (WGS) entry which is preliminary data.</text>
</comment>
<reference evidence="2 3" key="1">
    <citation type="journal article" date="2020" name="ISME J.">
        <title>Uncovering the hidden diversity of litter-decomposition mechanisms in mushroom-forming fungi.</title>
        <authorList>
            <person name="Floudas D."/>
            <person name="Bentzer J."/>
            <person name="Ahren D."/>
            <person name="Johansson T."/>
            <person name="Persson P."/>
            <person name="Tunlid A."/>
        </authorList>
    </citation>
    <scope>NUCLEOTIDE SEQUENCE [LARGE SCALE GENOMIC DNA]</scope>
    <source>
        <strain evidence="2 3">CBS 175.51</strain>
    </source>
</reference>
<protein>
    <recommendedName>
        <fullName evidence="4">SnoaL-like domain-containing protein</fullName>
    </recommendedName>
</protein>
<sequence>MRFTSTILAFFLTSATYAIAAPSLALVAPRAALNVTDPLPPTDEHVACDLEAAEKYPDDIARLQSIAIKNYAYLLLVKKDVHAAFDAFVPGPVYIQHNPNVVSGREPIIEALAGGLWTVPDLVFDHVMAWAGEGYGLVHYRAWAREGAVHLSVMDRVRFQGTCIVEHWDLMQSITGKEPNPEAWF</sequence>
<evidence type="ECO:0000313" key="3">
    <source>
        <dbReference type="Proteomes" id="UP000541558"/>
    </source>
</evidence>
<feature type="signal peptide" evidence="1">
    <location>
        <begin position="1"/>
        <end position="20"/>
    </location>
</feature>
<gene>
    <name evidence="2" type="ORF">D9611_010507</name>
</gene>
<keyword evidence="1" id="KW-0732">Signal</keyword>
<dbReference type="SUPFAM" id="SSF54427">
    <property type="entry name" value="NTF2-like"/>
    <property type="match status" value="1"/>
</dbReference>
<dbReference type="InterPro" id="IPR032710">
    <property type="entry name" value="NTF2-like_dom_sf"/>
</dbReference>
<organism evidence="2 3">
    <name type="scientific">Ephemerocybe angulata</name>
    <dbReference type="NCBI Taxonomy" id="980116"/>
    <lineage>
        <taxon>Eukaryota</taxon>
        <taxon>Fungi</taxon>
        <taxon>Dikarya</taxon>
        <taxon>Basidiomycota</taxon>
        <taxon>Agaricomycotina</taxon>
        <taxon>Agaricomycetes</taxon>
        <taxon>Agaricomycetidae</taxon>
        <taxon>Agaricales</taxon>
        <taxon>Agaricineae</taxon>
        <taxon>Psathyrellaceae</taxon>
        <taxon>Ephemerocybe</taxon>
    </lineage>
</organism>
<dbReference type="AlphaFoldDB" id="A0A8H5BVV5"/>
<feature type="chain" id="PRO_5033986403" description="SnoaL-like domain-containing protein" evidence="1">
    <location>
        <begin position="21"/>
        <end position="185"/>
    </location>
</feature>
<evidence type="ECO:0008006" key="4">
    <source>
        <dbReference type="Google" id="ProtNLM"/>
    </source>
</evidence>
<dbReference type="EMBL" id="JAACJK010000117">
    <property type="protein sequence ID" value="KAF5329941.1"/>
    <property type="molecule type" value="Genomic_DNA"/>
</dbReference>
<evidence type="ECO:0000313" key="2">
    <source>
        <dbReference type="EMBL" id="KAF5329941.1"/>
    </source>
</evidence>
<keyword evidence="3" id="KW-1185">Reference proteome</keyword>
<evidence type="ECO:0000256" key="1">
    <source>
        <dbReference type="SAM" id="SignalP"/>
    </source>
</evidence>
<dbReference type="Gene3D" id="3.10.450.50">
    <property type="match status" value="1"/>
</dbReference>
<dbReference type="Proteomes" id="UP000541558">
    <property type="component" value="Unassembled WGS sequence"/>
</dbReference>
<proteinExistence type="predicted"/>
<dbReference type="OrthoDB" id="2820488at2759"/>